<geneLocation type="plasmid" evidence="12">
    <name>pKP45_NDM1</name>
</geneLocation>
<evidence type="ECO:0000256" key="4">
    <source>
        <dbReference type="ARBA" id="ARBA00018586"/>
    </source>
</evidence>
<evidence type="ECO:0000256" key="2">
    <source>
        <dbReference type="ARBA" id="ARBA00004613"/>
    </source>
</evidence>
<comment type="subunit">
    <text evidence="10">Monomer. Interacts with itself to form filaments; also interacts with TraQ.</text>
</comment>
<evidence type="ECO:0000256" key="11">
    <source>
        <dbReference type="SAM" id="Phobius"/>
    </source>
</evidence>
<dbReference type="Pfam" id="PF05513">
    <property type="entry name" value="TraA"/>
    <property type="match status" value="1"/>
</dbReference>
<dbReference type="InterPro" id="IPR008873">
    <property type="entry name" value="TraA"/>
</dbReference>
<comment type="similarity">
    <text evidence="3">Belongs to the TraA family.</text>
</comment>
<name>A0A809T4X3_KLEPN</name>
<keyword evidence="11" id="KW-0812">Transmembrane</keyword>
<accession>A0A809T4X3</accession>
<evidence type="ECO:0000256" key="5">
    <source>
        <dbReference type="ARBA" id="ARBA00022475"/>
    </source>
</evidence>
<evidence type="ECO:0000256" key="10">
    <source>
        <dbReference type="ARBA" id="ARBA00026027"/>
    </source>
</evidence>
<proteinExistence type="inferred from homology"/>
<sequence>MNAVLSVQGSAVSEKTKPSFMSRVFNKKKALKVAKVALPVAAVAAFFPDAAMATTTATDLMKSGDATVKGTFGKQSSVVKWVVLAEVVAGGIMYMMTKNVKFRLASRLFPPLSPSVCRSPVTDRKHVMTGDELKRYRFPETLTNQSRWFGLYLDELIRP</sequence>
<dbReference type="AlphaFoldDB" id="A0A809T4X3"/>
<reference evidence="12" key="1">
    <citation type="submission" date="2020-01" db="EMBL/GenBank/DDBJ databases">
        <title>Genotype-dependent distribution of carbapenemase genes among Enterobacteriaceae in Thailand.</title>
        <authorList>
            <person name="Takeuchi D."/>
            <person name="Abe R."/>
            <person name="Sakamoto N."/>
            <person name="Sugawara Y."/>
            <person name="Akeda Y."/>
            <person name="Hamada S."/>
        </authorList>
    </citation>
    <scope>NUCLEOTIDE SEQUENCE</scope>
    <source>
        <strain evidence="12">KP45</strain>
        <plasmid evidence="12">pKP45_NDM1</plasmid>
    </source>
</reference>
<dbReference type="NCBIfam" id="NF010294">
    <property type="entry name" value="PRK13734.1"/>
    <property type="match status" value="1"/>
</dbReference>
<keyword evidence="7" id="KW-0964">Secreted</keyword>
<evidence type="ECO:0000256" key="1">
    <source>
        <dbReference type="ARBA" id="ARBA00004429"/>
    </source>
</evidence>
<protein>
    <recommendedName>
        <fullName evidence="4">Pilin</fullName>
    </recommendedName>
</protein>
<comment type="subcellular location">
    <subcellularLocation>
        <location evidence="1">Cell inner membrane</location>
        <topology evidence="1">Multi-pass membrane protein</topology>
    </subcellularLocation>
    <subcellularLocation>
        <location evidence="2">Secreted</location>
    </subcellularLocation>
</comment>
<feature type="transmembrane region" description="Helical" evidence="11">
    <location>
        <begin position="77"/>
        <end position="97"/>
    </location>
</feature>
<keyword evidence="6" id="KW-0997">Cell inner membrane</keyword>
<evidence type="ECO:0000256" key="6">
    <source>
        <dbReference type="ARBA" id="ARBA00022519"/>
    </source>
</evidence>
<dbReference type="EMBL" id="LC521854">
    <property type="protein sequence ID" value="BBV28352.1"/>
    <property type="molecule type" value="Genomic_DNA"/>
</dbReference>
<evidence type="ECO:0000256" key="7">
    <source>
        <dbReference type="ARBA" id="ARBA00022525"/>
    </source>
</evidence>
<evidence type="ECO:0000313" key="12">
    <source>
        <dbReference type="EMBL" id="BBV28352.1"/>
    </source>
</evidence>
<keyword evidence="12" id="KW-0614">Plasmid</keyword>
<dbReference type="NCBIfam" id="TIGR02758">
    <property type="entry name" value="TraA_TIGR"/>
    <property type="match status" value="1"/>
</dbReference>
<keyword evidence="8" id="KW-0184">Conjugation</keyword>
<evidence type="ECO:0000256" key="9">
    <source>
        <dbReference type="ARBA" id="ARBA00023136"/>
    </source>
</evidence>
<evidence type="ECO:0000256" key="3">
    <source>
        <dbReference type="ARBA" id="ARBA00009586"/>
    </source>
</evidence>
<keyword evidence="11" id="KW-1133">Transmembrane helix</keyword>
<dbReference type="GO" id="GO:0005886">
    <property type="term" value="C:plasma membrane"/>
    <property type="evidence" value="ECO:0007669"/>
    <property type="project" value="UniProtKB-SubCell"/>
</dbReference>
<keyword evidence="5" id="KW-1003">Cell membrane</keyword>
<keyword evidence="9 11" id="KW-0472">Membrane</keyword>
<organism evidence="12">
    <name type="scientific">Klebsiella pneumoniae</name>
    <dbReference type="NCBI Taxonomy" id="573"/>
    <lineage>
        <taxon>Bacteria</taxon>
        <taxon>Pseudomonadati</taxon>
        <taxon>Pseudomonadota</taxon>
        <taxon>Gammaproteobacteria</taxon>
        <taxon>Enterobacterales</taxon>
        <taxon>Enterobacteriaceae</taxon>
        <taxon>Klebsiella/Raoultella group</taxon>
        <taxon>Klebsiella</taxon>
        <taxon>Klebsiella pneumoniae complex</taxon>
    </lineage>
</organism>
<dbReference type="GO" id="GO:0005576">
    <property type="term" value="C:extracellular region"/>
    <property type="evidence" value="ECO:0007669"/>
    <property type="project" value="UniProtKB-SubCell"/>
</dbReference>
<evidence type="ECO:0000256" key="8">
    <source>
        <dbReference type="ARBA" id="ARBA00022971"/>
    </source>
</evidence>